<evidence type="ECO:0000313" key="1">
    <source>
        <dbReference type="Proteomes" id="UP000887569"/>
    </source>
</evidence>
<sequence length="124" mass="14185">MIGVFESSGRYCWISSVPSFIKRNITFPTAYPRLRTTLIAMFFRCYFIVHTCAITPEGNYPLVRLICSGYKVCRCIYVARDGFEISKKLTSGVAVTVTRQKRAIKHSAVDHNDMRAYVLFIVTE</sequence>
<organism evidence="1 2">
    <name type="scientific">Parascaris univalens</name>
    <name type="common">Nematode worm</name>
    <dbReference type="NCBI Taxonomy" id="6257"/>
    <lineage>
        <taxon>Eukaryota</taxon>
        <taxon>Metazoa</taxon>
        <taxon>Ecdysozoa</taxon>
        <taxon>Nematoda</taxon>
        <taxon>Chromadorea</taxon>
        <taxon>Rhabditida</taxon>
        <taxon>Spirurina</taxon>
        <taxon>Ascaridomorpha</taxon>
        <taxon>Ascaridoidea</taxon>
        <taxon>Ascarididae</taxon>
        <taxon>Parascaris</taxon>
    </lineage>
</organism>
<reference evidence="2" key="1">
    <citation type="submission" date="2022-11" db="UniProtKB">
        <authorList>
            <consortium name="WormBaseParasite"/>
        </authorList>
    </citation>
    <scope>IDENTIFICATION</scope>
</reference>
<accession>A0A915BS36</accession>
<dbReference type="AlphaFoldDB" id="A0A915BS36"/>
<name>A0A915BS36_PARUN</name>
<proteinExistence type="predicted"/>
<dbReference type="WBParaSite" id="PgR056X_g017_t01">
    <property type="protein sequence ID" value="PgR056X_g017_t01"/>
    <property type="gene ID" value="PgR056X_g017"/>
</dbReference>
<evidence type="ECO:0000313" key="2">
    <source>
        <dbReference type="WBParaSite" id="PgR056X_g017_t01"/>
    </source>
</evidence>
<dbReference type="Proteomes" id="UP000887569">
    <property type="component" value="Unplaced"/>
</dbReference>
<protein>
    <submittedName>
        <fullName evidence="2">Uncharacterized protein</fullName>
    </submittedName>
</protein>
<keyword evidence="1" id="KW-1185">Reference proteome</keyword>